<gene>
    <name evidence="2" type="ORF">NCTC949_01237</name>
    <name evidence="1" type="ORF">UL82_03370</name>
</gene>
<dbReference type="EMBL" id="LR134377">
    <property type="protein sequence ID" value="VEH06653.1"/>
    <property type="molecule type" value="Genomic_DNA"/>
</dbReference>
<dbReference type="AlphaFoldDB" id="A0A0F6QZT5"/>
<protein>
    <recommendedName>
        <fullName evidence="5">Transcriptional regulator, AlpA family</fullName>
    </recommendedName>
</protein>
<evidence type="ECO:0008006" key="5">
    <source>
        <dbReference type="Google" id="ProtNLM"/>
    </source>
</evidence>
<organism evidence="1 3">
    <name type="scientific">Corynebacterium kutscheri</name>
    <dbReference type="NCBI Taxonomy" id="35755"/>
    <lineage>
        <taxon>Bacteria</taxon>
        <taxon>Bacillati</taxon>
        <taxon>Actinomycetota</taxon>
        <taxon>Actinomycetes</taxon>
        <taxon>Mycobacteriales</taxon>
        <taxon>Corynebacteriaceae</taxon>
        <taxon>Corynebacterium</taxon>
    </lineage>
</organism>
<name>A0A0F6QZT5_9CORY</name>
<dbReference type="HOGENOM" id="CLU_184313_0_0_11"/>
<evidence type="ECO:0000313" key="4">
    <source>
        <dbReference type="Proteomes" id="UP000271380"/>
    </source>
</evidence>
<sequence>MNPKIIDSLSGRELWTAVDCAKFSGTARGTFTSYAGRGRAPAPVAKLHGLTLWDSEAIIEWTHARKRAKIASAAKNTIDASSDNKVSHPVD</sequence>
<proteinExistence type="predicted"/>
<evidence type="ECO:0000313" key="1">
    <source>
        <dbReference type="EMBL" id="AKE40885.1"/>
    </source>
</evidence>
<dbReference type="OrthoDB" id="4413958at2"/>
<keyword evidence="3" id="KW-1185">Reference proteome</keyword>
<dbReference type="Proteomes" id="UP000033457">
    <property type="component" value="Chromosome"/>
</dbReference>
<dbReference type="KEGG" id="cku:UL82_03370"/>
<dbReference type="Proteomes" id="UP000271380">
    <property type="component" value="Chromosome"/>
</dbReference>
<reference evidence="1 3" key="1">
    <citation type="journal article" date="2015" name="Genome Announc.">
        <title>Complete Genome Sequence of Corynebacterium kutscheri DSM 20755, a Corynebacterial Type Strain with Remarkably Low G+C Content of Chromosomal DNA.</title>
        <authorList>
            <person name="Ruckert C."/>
            <person name="Albersmeier A."/>
            <person name="Winkler A."/>
            <person name="Tauch A."/>
        </authorList>
    </citation>
    <scope>NUCLEOTIDE SEQUENCE [LARGE SCALE GENOMIC DNA]</scope>
    <source>
        <strain evidence="1 3">DSM 20755</strain>
    </source>
</reference>
<evidence type="ECO:0000313" key="2">
    <source>
        <dbReference type="EMBL" id="VEH06653.1"/>
    </source>
</evidence>
<dbReference type="RefSeq" id="WP_083966401.1">
    <property type="nucleotide sequence ID" value="NZ_CP011312.1"/>
</dbReference>
<dbReference type="EMBL" id="CP011312">
    <property type="protein sequence ID" value="AKE40885.1"/>
    <property type="molecule type" value="Genomic_DNA"/>
</dbReference>
<evidence type="ECO:0000313" key="3">
    <source>
        <dbReference type="Proteomes" id="UP000033457"/>
    </source>
</evidence>
<reference evidence="2 4" key="2">
    <citation type="submission" date="2018-12" db="EMBL/GenBank/DDBJ databases">
        <authorList>
            <consortium name="Pathogen Informatics"/>
        </authorList>
    </citation>
    <scope>NUCLEOTIDE SEQUENCE [LARGE SCALE GENOMIC DNA]</scope>
    <source>
        <strain evidence="2 4">NCTC949</strain>
    </source>
</reference>
<accession>A0A0F6QZT5</accession>